<evidence type="ECO:0000313" key="3">
    <source>
        <dbReference type="EMBL" id="MFD1889520.1"/>
    </source>
</evidence>
<protein>
    <recommendedName>
        <fullName evidence="5">PEP-CTERM sorting domain-containing protein</fullName>
    </recommendedName>
</protein>
<feature type="transmembrane region" description="Helical" evidence="2">
    <location>
        <begin position="24"/>
        <end position="44"/>
    </location>
</feature>
<sequence>MLPPSSSTGPARSSEPEPEDGPNLLVRGGPVLLFVLLMGGTMWAHRRRP</sequence>
<evidence type="ECO:0000256" key="1">
    <source>
        <dbReference type="SAM" id="MobiDB-lite"/>
    </source>
</evidence>
<comment type="caution">
    <text evidence="3">The sequence shown here is derived from an EMBL/GenBank/DDBJ whole genome shotgun (WGS) entry which is preliminary data.</text>
</comment>
<dbReference type="Proteomes" id="UP001597326">
    <property type="component" value="Unassembled WGS sequence"/>
</dbReference>
<organism evidence="3 4">
    <name type="scientific">Luteococcus peritonei</name>
    <dbReference type="NCBI Taxonomy" id="88874"/>
    <lineage>
        <taxon>Bacteria</taxon>
        <taxon>Bacillati</taxon>
        <taxon>Actinomycetota</taxon>
        <taxon>Actinomycetes</taxon>
        <taxon>Propionibacteriales</taxon>
        <taxon>Propionibacteriaceae</taxon>
        <taxon>Luteococcus</taxon>
    </lineage>
</organism>
<evidence type="ECO:0000256" key="2">
    <source>
        <dbReference type="SAM" id="Phobius"/>
    </source>
</evidence>
<dbReference type="RefSeq" id="WP_343872554.1">
    <property type="nucleotide sequence ID" value="NZ_BAAAIX010000009.1"/>
</dbReference>
<gene>
    <name evidence="3" type="ORF">ACFSCS_04860</name>
</gene>
<evidence type="ECO:0000313" key="4">
    <source>
        <dbReference type="Proteomes" id="UP001597326"/>
    </source>
</evidence>
<accession>A0ABW4RU23</accession>
<feature type="region of interest" description="Disordered" evidence="1">
    <location>
        <begin position="1"/>
        <end position="25"/>
    </location>
</feature>
<dbReference type="EMBL" id="JBHUFZ010000011">
    <property type="protein sequence ID" value="MFD1889520.1"/>
    <property type="molecule type" value="Genomic_DNA"/>
</dbReference>
<keyword evidence="2" id="KW-1133">Transmembrane helix</keyword>
<reference evidence="4" key="1">
    <citation type="journal article" date="2019" name="Int. J. Syst. Evol. Microbiol.">
        <title>The Global Catalogue of Microorganisms (GCM) 10K type strain sequencing project: providing services to taxonomists for standard genome sequencing and annotation.</title>
        <authorList>
            <consortium name="The Broad Institute Genomics Platform"/>
            <consortium name="The Broad Institute Genome Sequencing Center for Infectious Disease"/>
            <person name="Wu L."/>
            <person name="Ma J."/>
        </authorList>
    </citation>
    <scope>NUCLEOTIDE SEQUENCE [LARGE SCALE GENOMIC DNA]</scope>
    <source>
        <strain evidence="4">CAIM 431</strain>
    </source>
</reference>
<evidence type="ECO:0008006" key="5">
    <source>
        <dbReference type="Google" id="ProtNLM"/>
    </source>
</evidence>
<keyword evidence="4" id="KW-1185">Reference proteome</keyword>
<proteinExistence type="predicted"/>
<keyword evidence="2" id="KW-0812">Transmembrane</keyword>
<name>A0ABW4RU23_9ACTN</name>
<keyword evidence="2" id="KW-0472">Membrane</keyword>
<feature type="compositionally biased region" description="Polar residues" evidence="1">
    <location>
        <begin position="1"/>
        <end position="11"/>
    </location>
</feature>